<keyword evidence="3" id="KW-1185">Reference proteome</keyword>
<dbReference type="RefSeq" id="WP_014436139.1">
    <property type="nucleotide sequence ID" value="NC_017080.1"/>
</dbReference>
<protein>
    <submittedName>
        <fullName evidence="2">Uncharacterized protein</fullName>
    </submittedName>
</protein>
<dbReference type="KEGG" id="phm:PSMK_07600"/>
<keyword evidence="1" id="KW-0472">Membrane</keyword>
<feature type="transmembrane region" description="Helical" evidence="1">
    <location>
        <begin position="78"/>
        <end position="98"/>
    </location>
</feature>
<keyword evidence="1" id="KW-0812">Transmembrane</keyword>
<proteinExistence type="predicted"/>
<feature type="transmembrane region" description="Helical" evidence="1">
    <location>
        <begin position="47"/>
        <end position="66"/>
    </location>
</feature>
<dbReference type="AlphaFoldDB" id="I0ICD1"/>
<dbReference type="Proteomes" id="UP000007881">
    <property type="component" value="Chromosome"/>
</dbReference>
<evidence type="ECO:0000256" key="1">
    <source>
        <dbReference type="SAM" id="Phobius"/>
    </source>
</evidence>
<organism evidence="2 3">
    <name type="scientific">Phycisphaera mikurensis (strain NBRC 102666 / KCTC 22515 / FYK2301M01)</name>
    <dbReference type="NCBI Taxonomy" id="1142394"/>
    <lineage>
        <taxon>Bacteria</taxon>
        <taxon>Pseudomonadati</taxon>
        <taxon>Planctomycetota</taxon>
        <taxon>Phycisphaerae</taxon>
        <taxon>Phycisphaerales</taxon>
        <taxon>Phycisphaeraceae</taxon>
        <taxon>Phycisphaera</taxon>
    </lineage>
</organism>
<accession>I0ICD1</accession>
<keyword evidence="1" id="KW-1133">Transmembrane helix</keyword>
<name>I0ICD1_PHYMF</name>
<evidence type="ECO:0000313" key="3">
    <source>
        <dbReference type="Proteomes" id="UP000007881"/>
    </source>
</evidence>
<sequence>MQPSSGLGRVDEALLEGKAWWCPWLAIFSACAAASVTLFVPAIRSPWILAVFPPLLVGAVGGWRGVFHGNAPQKVASVLGILMILGLSAVLVQAFFAVELGQGISSATSTTGITDY</sequence>
<dbReference type="STRING" id="1142394.PSMK_07600"/>
<reference evidence="2 3" key="1">
    <citation type="submission" date="2012-02" db="EMBL/GenBank/DDBJ databases">
        <title>Complete genome sequence of Phycisphaera mikurensis NBRC 102666.</title>
        <authorList>
            <person name="Ankai A."/>
            <person name="Hosoyama A."/>
            <person name="Terui Y."/>
            <person name="Sekine M."/>
            <person name="Fukai R."/>
            <person name="Kato Y."/>
            <person name="Nakamura S."/>
            <person name="Yamada-Narita S."/>
            <person name="Kawakoshi A."/>
            <person name="Fukunaga Y."/>
            <person name="Yamazaki S."/>
            <person name="Fujita N."/>
        </authorList>
    </citation>
    <scope>NUCLEOTIDE SEQUENCE [LARGE SCALE GENOMIC DNA]</scope>
    <source>
        <strain evidence="3">NBRC 102666 / KCTC 22515 / FYK2301M01</strain>
    </source>
</reference>
<feature type="transmembrane region" description="Helical" evidence="1">
    <location>
        <begin position="20"/>
        <end position="40"/>
    </location>
</feature>
<evidence type="ECO:0000313" key="2">
    <source>
        <dbReference type="EMBL" id="BAM02919.1"/>
    </source>
</evidence>
<dbReference type="EMBL" id="AP012338">
    <property type="protein sequence ID" value="BAM02919.1"/>
    <property type="molecule type" value="Genomic_DNA"/>
</dbReference>
<gene>
    <name evidence="2" type="ordered locus">PSMK_07600</name>
</gene>
<dbReference type="HOGENOM" id="CLU_2094570_0_0_0"/>